<feature type="compositionally biased region" description="Low complexity" evidence="1">
    <location>
        <begin position="305"/>
        <end position="315"/>
    </location>
</feature>
<evidence type="ECO:0000256" key="1">
    <source>
        <dbReference type="SAM" id="MobiDB-lite"/>
    </source>
</evidence>
<feature type="domain" description="Transglutaminase-like" evidence="2">
    <location>
        <begin position="181"/>
        <end position="251"/>
    </location>
</feature>
<dbReference type="InterPro" id="IPR013589">
    <property type="entry name" value="Bac_transglu_N"/>
</dbReference>
<dbReference type="Pfam" id="PF01841">
    <property type="entry name" value="Transglut_core"/>
    <property type="match status" value="1"/>
</dbReference>
<evidence type="ECO:0000259" key="2">
    <source>
        <dbReference type="SMART" id="SM00460"/>
    </source>
</evidence>
<dbReference type="Gene3D" id="3.10.620.30">
    <property type="match status" value="1"/>
</dbReference>
<evidence type="ECO:0000313" key="3">
    <source>
        <dbReference type="EMBL" id="NIJ45592.1"/>
    </source>
</evidence>
<dbReference type="PANTHER" id="PTHR33490">
    <property type="entry name" value="BLR5614 PROTEIN-RELATED"/>
    <property type="match status" value="1"/>
</dbReference>
<dbReference type="InterPro" id="IPR038765">
    <property type="entry name" value="Papain-like_cys_pep_sf"/>
</dbReference>
<accession>A0ABX0U9S4</accession>
<dbReference type="Proteomes" id="UP000745859">
    <property type="component" value="Unassembled WGS sequence"/>
</dbReference>
<sequence length="315" mass="35964">MVYDVIHSTVYDYEEGVTFCHNIAILKPKHILGQNLIDYQLEISPKPTEFSEKKDFFGNTITRFSIQEHHKQLKVVATSKVDRNVSECKDIEKFEEAKKITLTKTLELLKGVSDAILDARQYQLESILINNINDTIKNYALESFKPDRSVFDASFELMQRIFKDFEFNTTFSNVATPISEVMKEKKGVCQDFAQIAIACLRSVNLPARYISGYIETLPPPGKEKLIGTDASHAWFSVYIPTFGWVDFDPTNDQIPKDQHIVVAWGRDYYDVAPLKGVLYSSGRSTLKVSVDIRPEDGYPVQDPKTTTQQQSQQQQ</sequence>
<evidence type="ECO:0000313" key="4">
    <source>
        <dbReference type="Proteomes" id="UP000745859"/>
    </source>
</evidence>
<feature type="region of interest" description="Disordered" evidence="1">
    <location>
        <begin position="293"/>
        <end position="315"/>
    </location>
</feature>
<reference evidence="3 4" key="1">
    <citation type="submission" date="2020-03" db="EMBL/GenBank/DDBJ databases">
        <title>Genomic Encyclopedia of Type Strains, Phase IV (KMG-IV): sequencing the most valuable type-strain genomes for metagenomic binning, comparative biology and taxonomic classification.</title>
        <authorList>
            <person name="Goeker M."/>
        </authorList>
    </citation>
    <scope>NUCLEOTIDE SEQUENCE [LARGE SCALE GENOMIC DNA]</scope>
    <source>
        <strain evidence="3 4">DSM 101599</strain>
    </source>
</reference>
<dbReference type="SUPFAM" id="SSF54001">
    <property type="entry name" value="Cysteine proteinases"/>
    <property type="match status" value="1"/>
</dbReference>
<keyword evidence="4" id="KW-1185">Reference proteome</keyword>
<name>A0ABX0U9S4_9FLAO</name>
<dbReference type="PANTHER" id="PTHR33490:SF7">
    <property type="entry name" value="BLR2979 PROTEIN"/>
    <property type="match status" value="1"/>
</dbReference>
<gene>
    <name evidence="3" type="ORF">FHR24_002060</name>
</gene>
<dbReference type="RefSeq" id="WP_167187933.1">
    <property type="nucleotide sequence ID" value="NZ_JAASQL010000002.1"/>
</dbReference>
<proteinExistence type="predicted"/>
<dbReference type="EMBL" id="JAASQL010000002">
    <property type="protein sequence ID" value="NIJ45592.1"/>
    <property type="molecule type" value="Genomic_DNA"/>
</dbReference>
<organism evidence="3 4">
    <name type="scientific">Wenyingzhuangia heitensis</name>
    <dbReference type="NCBI Taxonomy" id="1487859"/>
    <lineage>
        <taxon>Bacteria</taxon>
        <taxon>Pseudomonadati</taxon>
        <taxon>Bacteroidota</taxon>
        <taxon>Flavobacteriia</taxon>
        <taxon>Flavobacteriales</taxon>
        <taxon>Flavobacteriaceae</taxon>
        <taxon>Wenyingzhuangia</taxon>
    </lineage>
</organism>
<dbReference type="Pfam" id="PF08379">
    <property type="entry name" value="Bact_transglu_N"/>
    <property type="match status" value="1"/>
</dbReference>
<protein>
    <submittedName>
        <fullName evidence="3">Transglutaminase-like putative cysteine protease</fullName>
    </submittedName>
</protein>
<comment type="caution">
    <text evidence="3">The sequence shown here is derived from an EMBL/GenBank/DDBJ whole genome shotgun (WGS) entry which is preliminary data.</text>
</comment>
<dbReference type="SMART" id="SM00460">
    <property type="entry name" value="TGc"/>
    <property type="match status" value="1"/>
</dbReference>
<dbReference type="InterPro" id="IPR002931">
    <property type="entry name" value="Transglutaminase-like"/>
</dbReference>